<dbReference type="EMBL" id="CAIF01000011">
    <property type="protein sequence ID" value="CCH41132.1"/>
    <property type="molecule type" value="Genomic_DNA"/>
</dbReference>
<dbReference type="GO" id="GO:0005634">
    <property type="term" value="C:nucleus"/>
    <property type="evidence" value="ECO:0007669"/>
    <property type="project" value="TreeGrafter"/>
</dbReference>
<sequence length="632" mass="70269">MTSPLDELAISIADLSIHQNNKQSPYIIKSDTPEPVDDLSNFKEKFRDYLIKYKEVAENAKHIPNGEKTMIVLSPLSLKHAFGRDWVSKTYISTIVERPQRLLATSMGIAAAFSMFPSQYTLVSSKKKSPLNSPHVLKIHGKNWPRDLEEKCLESEAKLAAGQIEVPDDWNSGDIYLTRGTIDAISGVIGSIETAIDTILDSDINTPKRAFVAIRPPGHHSHPCAPSGFCLINNAQIAIEYSADKHDVTHAVILDIDLHHGDGSQDICWQKAGFEPDFGESAAGYETESDDDSSFKKEATEPKVGYFSLHDINSFPTELGYATAGNIKNASTCIMAHDLGIWNVHLQPYEKEEDFYNDYKERYTQVLKKADEYLSNARRSYELENAKNPNKKPFKALIVISAGFDASEYEVQTMQRHGVHVPTSFYAKFTSDAIKLAKRHSNGSILSLLEGGYSDGALSSGVFSHLVGLQELKWDQSWGSPEVVKELVKGCKPKWNYTKSPSTEIKKWTNEVCSIGRSLLPNSIISPITKNVNGTPSSETPSTGRVLRSRNSNFPPAQKMVQDDVAIPIDDVHVTPTPIPKTEPIEESTPTPTPLLNHTSHEGEIKSEHEGEFVKNFKKVDGNWKIIPKHEI</sequence>
<evidence type="ECO:0000259" key="2">
    <source>
        <dbReference type="Pfam" id="PF00850"/>
    </source>
</evidence>
<dbReference type="HOGENOM" id="CLU_024583_0_0_1"/>
<dbReference type="InterPro" id="IPR037138">
    <property type="entry name" value="His_deacetylse_dom_sf"/>
</dbReference>
<dbReference type="eggNOG" id="KOG1343">
    <property type="taxonomic scope" value="Eukaryota"/>
</dbReference>
<dbReference type="Pfam" id="PF00850">
    <property type="entry name" value="Hist_deacetyl"/>
    <property type="match status" value="1"/>
</dbReference>
<dbReference type="PANTHER" id="PTHR47558">
    <property type="entry name" value="HISTONE DEACETYLASE HOS3"/>
    <property type="match status" value="1"/>
</dbReference>
<dbReference type="InterPro" id="IPR023801">
    <property type="entry name" value="His_deacetylse_dom"/>
</dbReference>
<gene>
    <name evidence="3" type="ORF">BN7_669</name>
</gene>
<dbReference type="FunCoup" id="K0KFZ2">
    <property type="interactions" value="180"/>
</dbReference>
<dbReference type="Gene3D" id="3.40.800.20">
    <property type="entry name" value="Histone deacetylase domain"/>
    <property type="match status" value="1"/>
</dbReference>
<dbReference type="GO" id="GO:0141221">
    <property type="term" value="F:histone deacetylase activity, hydrolytic mechanism"/>
    <property type="evidence" value="ECO:0007669"/>
    <property type="project" value="UniProtKB-EC"/>
</dbReference>
<reference evidence="3 4" key="1">
    <citation type="journal article" date="2012" name="Eukaryot. Cell">
        <title>Draft genome sequence of Wickerhamomyces ciferrii NRRL Y-1031 F-60-10.</title>
        <authorList>
            <person name="Schneider J."/>
            <person name="Andrea H."/>
            <person name="Blom J."/>
            <person name="Jaenicke S."/>
            <person name="Ruckert C."/>
            <person name="Schorsch C."/>
            <person name="Szczepanowski R."/>
            <person name="Farwick M."/>
            <person name="Goesmann A."/>
            <person name="Puhler A."/>
            <person name="Schaffer S."/>
            <person name="Tauch A."/>
            <person name="Kohler T."/>
            <person name="Brinkrolf K."/>
        </authorList>
    </citation>
    <scope>NUCLEOTIDE SEQUENCE [LARGE SCALE GENOMIC DNA]</scope>
    <source>
        <strain evidence="4">ATCC 14091 / BCRC 22168 / CBS 111 / JCM 3599 / NBRC 0793 / NRRL Y-1031 F-60-10</strain>
    </source>
</reference>
<dbReference type="PANTHER" id="PTHR47558:SF1">
    <property type="entry name" value="HISTONE DEACETYLASE HOS3"/>
    <property type="match status" value="1"/>
</dbReference>
<dbReference type="SUPFAM" id="SSF52768">
    <property type="entry name" value="Arginase/deacetylase"/>
    <property type="match status" value="1"/>
</dbReference>
<name>K0KFZ2_WICCF</name>
<dbReference type="InterPro" id="IPR023696">
    <property type="entry name" value="Ureohydrolase_dom_sf"/>
</dbReference>
<comment type="caution">
    <text evidence="3">The sequence shown here is derived from an EMBL/GenBank/DDBJ whole genome shotgun (WGS) entry which is preliminary data.</text>
</comment>
<dbReference type="InterPro" id="IPR000286">
    <property type="entry name" value="HDACs"/>
</dbReference>
<dbReference type="AlphaFoldDB" id="K0KFZ2"/>
<dbReference type="GO" id="GO:0010557">
    <property type="term" value="P:positive regulation of macromolecule biosynthetic process"/>
    <property type="evidence" value="ECO:0007669"/>
    <property type="project" value="UniProtKB-ARBA"/>
</dbReference>
<dbReference type="InParanoid" id="K0KFZ2"/>
<dbReference type="GO" id="GO:0010468">
    <property type="term" value="P:regulation of gene expression"/>
    <property type="evidence" value="ECO:0007669"/>
    <property type="project" value="UniProtKB-ARBA"/>
</dbReference>
<keyword evidence="4" id="KW-1185">Reference proteome</keyword>
<protein>
    <submittedName>
        <fullName evidence="3">Histone deacetylase HOS3</fullName>
        <ecNumber evidence="3">3.5.1.98</ecNumber>
    </submittedName>
</protein>
<dbReference type="EC" id="3.5.1.98" evidence="3"/>
<feature type="domain" description="Histone deacetylase" evidence="2">
    <location>
        <begin position="97"/>
        <end position="466"/>
    </location>
</feature>
<feature type="compositionally biased region" description="Polar residues" evidence="1">
    <location>
        <begin position="530"/>
        <end position="555"/>
    </location>
</feature>
<evidence type="ECO:0000313" key="4">
    <source>
        <dbReference type="Proteomes" id="UP000009328"/>
    </source>
</evidence>
<evidence type="ECO:0000313" key="3">
    <source>
        <dbReference type="EMBL" id="CCH41132.1"/>
    </source>
</evidence>
<accession>K0KFZ2</accession>
<evidence type="ECO:0000256" key="1">
    <source>
        <dbReference type="SAM" id="MobiDB-lite"/>
    </source>
</evidence>
<dbReference type="Proteomes" id="UP000009328">
    <property type="component" value="Unassembled WGS sequence"/>
</dbReference>
<dbReference type="STRING" id="1206466.K0KFZ2"/>
<proteinExistence type="predicted"/>
<keyword evidence="3" id="KW-0378">Hydrolase</keyword>
<dbReference type="PRINTS" id="PR01270">
    <property type="entry name" value="HDASUPER"/>
</dbReference>
<feature type="region of interest" description="Disordered" evidence="1">
    <location>
        <begin position="530"/>
        <end position="556"/>
    </location>
</feature>
<dbReference type="InterPro" id="IPR053244">
    <property type="entry name" value="HDAC_HD_type_1"/>
</dbReference>
<organism evidence="3 4">
    <name type="scientific">Wickerhamomyces ciferrii (strain ATCC 14091 / BCRC 22168 / CBS 111 / JCM 3599 / NBRC 0793 / NRRL Y-1031 F-60-10)</name>
    <name type="common">Yeast</name>
    <name type="synonym">Pichia ciferrii</name>
    <dbReference type="NCBI Taxonomy" id="1206466"/>
    <lineage>
        <taxon>Eukaryota</taxon>
        <taxon>Fungi</taxon>
        <taxon>Dikarya</taxon>
        <taxon>Ascomycota</taxon>
        <taxon>Saccharomycotina</taxon>
        <taxon>Saccharomycetes</taxon>
        <taxon>Phaffomycetales</taxon>
        <taxon>Wickerhamomycetaceae</taxon>
        <taxon>Wickerhamomyces</taxon>
    </lineage>
</organism>